<keyword evidence="3" id="KW-0238">DNA-binding</keyword>
<dbReference type="EMBL" id="CP015899">
    <property type="protein sequence ID" value="ARE28558.1"/>
    <property type="molecule type" value="Genomic_DNA"/>
</dbReference>
<evidence type="ECO:0000256" key="2">
    <source>
        <dbReference type="ARBA" id="ARBA00022747"/>
    </source>
</evidence>
<keyword evidence="5" id="KW-0255">Endonuclease</keyword>
<evidence type="ECO:0000313" key="7">
    <source>
        <dbReference type="Proteomes" id="UP000191806"/>
    </source>
</evidence>
<dbReference type="RefSeq" id="WP_032951076.1">
    <property type="nucleotide sequence ID" value="NZ_AP018499.1"/>
</dbReference>
<dbReference type="GO" id="GO:0016787">
    <property type="term" value="F:hydrolase activity"/>
    <property type="evidence" value="ECO:0007669"/>
    <property type="project" value="UniProtKB-KW"/>
</dbReference>
<dbReference type="InterPro" id="IPR044946">
    <property type="entry name" value="Restrct_endonuc_typeI_TRD_sf"/>
</dbReference>
<dbReference type="AlphaFoldDB" id="A0A1V0PHM8"/>
<sequence>MEIKKLNALVTFMPGINQSRADKQFKVNDFNYYTQASFEDDFNHVDSFSRPKTETMASKTFVTEQEDIVINNSLQMAAKVGKENKGKVLSINFTKVEFKNDQLDKNYFLYLFNVFKDVKRQKEKEMQGTGVIQKIPLKALGNIKIPLLPIVEQQKIGNIYIETLRLQSELSQFSRTLEEFSYSLLEGAIKDGNKNEK</sequence>
<gene>
    <name evidence="6" type="ORF">LLC_00820</name>
    <name evidence="5" type="ORF">LLJM1_1184</name>
</gene>
<dbReference type="InterPro" id="IPR000055">
    <property type="entry name" value="Restrct_endonuc_typeI_TRD"/>
</dbReference>
<proteinExistence type="inferred from homology"/>
<dbReference type="Gene3D" id="3.90.220.20">
    <property type="entry name" value="DNA methylase specificity domains"/>
    <property type="match status" value="1"/>
</dbReference>
<dbReference type="PANTHER" id="PTHR30408:SF12">
    <property type="entry name" value="TYPE I RESTRICTION ENZYME MJAVIII SPECIFICITY SUBUNIT"/>
    <property type="match status" value="1"/>
</dbReference>
<feature type="domain" description="Type I restriction modification DNA specificity" evidence="4">
    <location>
        <begin position="30"/>
        <end position="159"/>
    </location>
</feature>
<organism evidence="5 7">
    <name type="scientific">Lactococcus lactis subsp. cremoris</name>
    <name type="common">Streptococcus cremoris</name>
    <dbReference type="NCBI Taxonomy" id="1359"/>
    <lineage>
        <taxon>Bacteria</taxon>
        <taxon>Bacillati</taxon>
        <taxon>Bacillota</taxon>
        <taxon>Bacilli</taxon>
        <taxon>Lactobacillales</taxon>
        <taxon>Streptococcaceae</taxon>
        <taxon>Lactococcus</taxon>
    </lineage>
</organism>
<dbReference type="Proteomes" id="UP000595253">
    <property type="component" value="Chromosome"/>
</dbReference>
<evidence type="ECO:0000313" key="5">
    <source>
        <dbReference type="EMBL" id="ARE28558.1"/>
    </source>
</evidence>
<dbReference type="Pfam" id="PF01420">
    <property type="entry name" value="Methylase_S"/>
    <property type="match status" value="1"/>
</dbReference>
<dbReference type="EC" id="3.1.21.-" evidence="5"/>
<keyword evidence="5" id="KW-0540">Nuclease</keyword>
<protein>
    <submittedName>
        <fullName evidence="5">Restriction endonuclease subunit S</fullName>
        <ecNumber evidence="5">3.1.21.-</ecNumber>
    </submittedName>
</protein>
<evidence type="ECO:0000313" key="8">
    <source>
        <dbReference type="Proteomes" id="UP000595253"/>
    </source>
</evidence>
<dbReference type="PANTHER" id="PTHR30408">
    <property type="entry name" value="TYPE-1 RESTRICTION ENZYME ECOKI SPECIFICITY PROTEIN"/>
    <property type="match status" value="1"/>
</dbReference>
<dbReference type="SUPFAM" id="SSF116734">
    <property type="entry name" value="DNA methylase specificity domain"/>
    <property type="match status" value="1"/>
</dbReference>
<reference evidence="6 8" key="2">
    <citation type="submission" date="2020-12" db="EMBL/GenBank/DDBJ databases">
        <title>Complete genome sequence of lactococcus lactis subsp. cremoris strain EPSC and strain G3-2.</title>
        <authorList>
            <person name="Kita K."/>
            <person name="Ishikawa S."/>
        </authorList>
    </citation>
    <scope>NUCLEOTIDE SEQUENCE [LARGE SCALE GENOMIC DNA]</scope>
    <source>
        <strain evidence="6 8">EPSC</strain>
    </source>
</reference>
<evidence type="ECO:0000256" key="3">
    <source>
        <dbReference type="ARBA" id="ARBA00023125"/>
    </source>
</evidence>
<dbReference type="InterPro" id="IPR052021">
    <property type="entry name" value="Type-I_RS_S_subunit"/>
</dbReference>
<evidence type="ECO:0000259" key="4">
    <source>
        <dbReference type="Pfam" id="PF01420"/>
    </source>
</evidence>
<evidence type="ECO:0000256" key="1">
    <source>
        <dbReference type="ARBA" id="ARBA00010923"/>
    </source>
</evidence>
<dbReference type="GO" id="GO:0004519">
    <property type="term" value="F:endonuclease activity"/>
    <property type="evidence" value="ECO:0007669"/>
    <property type="project" value="UniProtKB-KW"/>
</dbReference>
<keyword evidence="5" id="KW-0378">Hydrolase</keyword>
<evidence type="ECO:0000313" key="6">
    <source>
        <dbReference type="EMBL" id="BCO04842.1"/>
    </source>
</evidence>
<dbReference type="Proteomes" id="UP000191806">
    <property type="component" value="Chromosome"/>
</dbReference>
<name>A0A1V0PHM8_LACLC</name>
<reference evidence="5 7" key="1">
    <citation type="journal article" date="2017" name="BMC Genomics">
        <title>Comparative and functional genomics of the Lactococcus lactis taxon; insights into evolution and niche adaptation.</title>
        <authorList>
            <person name="Kelleher P."/>
            <person name="Bottacini F."/>
            <person name="Mahony J."/>
            <person name="Kilcawley K.N."/>
            <person name="van Sinderen D."/>
        </authorList>
    </citation>
    <scope>NUCLEOTIDE SEQUENCE [LARGE SCALE GENOMIC DNA]</scope>
    <source>
        <strain evidence="5 7">JM1</strain>
    </source>
</reference>
<reference evidence="5" key="3">
    <citation type="submission" date="2023-03" db="EMBL/GenBank/DDBJ databases">
        <authorList>
            <person name="McDonnell B."/>
        </authorList>
    </citation>
    <scope>NUCLEOTIDE SEQUENCE</scope>
    <source>
        <strain evidence="5">JM1</strain>
    </source>
</reference>
<comment type="similarity">
    <text evidence="1">Belongs to the type-I restriction system S methylase family.</text>
</comment>
<dbReference type="EMBL" id="AP024222">
    <property type="protein sequence ID" value="BCO04842.1"/>
    <property type="molecule type" value="Genomic_DNA"/>
</dbReference>
<accession>A0A1V0PHM8</accession>
<keyword evidence="2" id="KW-0680">Restriction system</keyword>
<dbReference type="GO" id="GO:0009307">
    <property type="term" value="P:DNA restriction-modification system"/>
    <property type="evidence" value="ECO:0007669"/>
    <property type="project" value="UniProtKB-KW"/>
</dbReference>
<dbReference type="GO" id="GO:0003677">
    <property type="term" value="F:DNA binding"/>
    <property type="evidence" value="ECO:0007669"/>
    <property type="project" value="UniProtKB-KW"/>
</dbReference>